<keyword evidence="1" id="KW-0812">Transmembrane</keyword>
<evidence type="ECO:0000313" key="3">
    <source>
        <dbReference type="Proteomes" id="UP000002377"/>
    </source>
</evidence>
<organism evidence="2 3">
    <name type="scientific">Thermincola potens (strain JR)</name>
    <dbReference type="NCBI Taxonomy" id="635013"/>
    <lineage>
        <taxon>Bacteria</taxon>
        <taxon>Bacillati</taxon>
        <taxon>Bacillota</taxon>
        <taxon>Clostridia</taxon>
        <taxon>Eubacteriales</taxon>
        <taxon>Thermincolaceae</taxon>
        <taxon>Thermincola</taxon>
    </lineage>
</organism>
<dbReference type="AlphaFoldDB" id="D5XAI3"/>
<feature type="transmembrane region" description="Helical" evidence="1">
    <location>
        <begin position="153"/>
        <end position="185"/>
    </location>
</feature>
<dbReference type="Proteomes" id="UP000002377">
    <property type="component" value="Chromosome"/>
</dbReference>
<protein>
    <submittedName>
        <fullName evidence="2">Uncharacterized protein</fullName>
    </submittedName>
</protein>
<dbReference type="EMBL" id="CP002028">
    <property type="protein sequence ID" value="ADG81282.1"/>
    <property type="molecule type" value="Genomic_DNA"/>
</dbReference>
<proteinExistence type="predicted"/>
<sequence length="250" mass="26796">MGRMRAVIFLIFLLFFLTLNPLLSFCSEGSSTSDKSITGEVKLYEAVEVKDNNVYGEEIGFWSPTGGEVGIWDKIWGTVSDVISDAIDTVGAWFAGTSFIEKVFLAALVVFAAVAVAILLIFGSAAVLAAVVIGLIGAAIVGIYAAFVGEDGFSFWTAVGLGIGGSILAVVVHFTGAAVAVLGFLTETALPWVTRVALPAIGRLMLRGWRVFTNRFLPWVGLQLARVWGFFSSTLVPKLFRFFLVLLLGK</sequence>
<dbReference type="STRING" id="635013.TherJR_0396"/>
<evidence type="ECO:0000256" key="1">
    <source>
        <dbReference type="SAM" id="Phobius"/>
    </source>
</evidence>
<keyword evidence="3" id="KW-1185">Reference proteome</keyword>
<evidence type="ECO:0000313" key="2">
    <source>
        <dbReference type="EMBL" id="ADG81282.1"/>
    </source>
</evidence>
<accession>D5XAI3</accession>
<dbReference type="HOGENOM" id="CLU_1110975_0_0_9"/>
<dbReference type="KEGG" id="tjr:TherJR_0396"/>
<feature type="transmembrane region" description="Helical" evidence="1">
    <location>
        <begin position="127"/>
        <end position="147"/>
    </location>
</feature>
<gene>
    <name evidence="2" type="ordered locus">TherJR_0396</name>
</gene>
<reference evidence="2 3" key="1">
    <citation type="submission" date="2010-05" db="EMBL/GenBank/DDBJ databases">
        <title>Complete sequence of Thermincola sp. JR.</title>
        <authorList>
            <consortium name="US DOE Joint Genome Institute"/>
            <person name="Lucas S."/>
            <person name="Copeland A."/>
            <person name="Lapidus A."/>
            <person name="Cheng J.-F."/>
            <person name="Bruce D."/>
            <person name="Goodwin L."/>
            <person name="Pitluck S."/>
            <person name="Chertkov O."/>
            <person name="Detter J.C."/>
            <person name="Han C."/>
            <person name="Tapia R."/>
            <person name="Land M."/>
            <person name="Hauser L."/>
            <person name="Kyrpides N."/>
            <person name="Mikhailova N."/>
            <person name="Hazen T.C."/>
            <person name="Woyke T."/>
        </authorList>
    </citation>
    <scope>NUCLEOTIDE SEQUENCE [LARGE SCALE GENOMIC DNA]</scope>
    <source>
        <strain evidence="2 3">JR</strain>
    </source>
</reference>
<feature type="transmembrane region" description="Helical" evidence="1">
    <location>
        <begin position="103"/>
        <end position="122"/>
    </location>
</feature>
<keyword evidence="1" id="KW-0472">Membrane</keyword>
<name>D5XAI3_THEPJ</name>
<keyword evidence="1" id="KW-1133">Transmembrane helix</keyword>